<evidence type="ECO:0000313" key="2">
    <source>
        <dbReference type="EMBL" id="KPL96542.1"/>
    </source>
</evidence>
<reference evidence="2 5" key="1">
    <citation type="submission" date="2015-08" db="EMBL/GenBank/DDBJ databases">
        <title>Draft Genome Sequence of Vibrio splendidus UCD-SED7.</title>
        <authorList>
            <person name="Lee R.D."/>
            <person name="Lang J.M."/>
            <person name="Coil D.A."/>
            <person name="Jospin G."/>
            <person name="Eisen J.A."/>
        </authorList>
    </citation>
    <scope>NUCLEOTIDE SEQUENCE [LARGE SCALE GENOMIC DNA]</scope>
    <source>
        <strain evidence="2 5">UCD-SED7</strain>
    </source>
</reference>
<dbReference type="Pfam" id="PF12094">
    <property type="entry name" value="DUF3570"/>
    <property type="match status" value="1"/>
</dbReference>
<evidence type="ECO:0000313" key="6">
    <source>
        <dbReference type="Proteomes" id="UP000244197"/>
    </source>
</evidence>
<dbReference type="EMBL" id="JAUYVL010000001">
    <property type="protein sequence ID" value="MDP2499901.1"/>
    <property type="molecule type" value="Genomic_DNA"/>
</dbReference>
<feature type="chain" id="PRO_5015053780" evidence="1">
    <location>
        <begin position="21"/>
        <end position="408"/>
    </location>
</feature>
<gene>
    <name evidence="2" type="ORF">AN168_04290</name>
    <name evidence="4" type="ORF">CWO07_03525</name>
    <name evidence="3" type="ORF">Q8W42_04180</name>
</gene>
<dbReference type="OrthoDB" id="5450709at2"/>
<reference evidence="3" key="3">
    <citation type="submission" date="2023-07" db="EMBL/GenBank/DDBJ databases">
        <title>Genome content predicts the carbon catabolic preferences of heterotrophic bacteria.</title>
        <authorList>
            <person name="Gralka M."/>
        </authorList>
    </citation>
    <scope>NUCLEOTIDE SEQUENCE</scope>
    <source>
        <strain evidence="3">6E02</strain>
    </source>
</reference>
<dbReference type="SUPFAM" id="SSF56935">
    <property type="entry name" value="Porins"/>
    <property type="match status" value="1"/>
</dbReference>
<dbReference type="InterPro" id="IPR021953">
    <property type="entry name" value="DUF3570"/>
</dbReference>
<name>A0A1A6LPH4_VIBSP</name>
<accession>A0A1A6LPH4</accession>
<dbReference type="AlphaFoldDB" id="A0A1A6LPH4"/>
<keyword evidence="1" id="KW-0732">Signal</keyword>
<dbReference type="PROSITE" id="PS00018">
    <property type="entry name" value="EF_HAND_1"/>
    <property type="match status" value="1"/>
</dbReference>
<organism evidence="4 6">
    <name type="scientific">Vibrio splendidus</name>
    <dbReference type="NCBI Taxonomy" id="29497"/>
    <lineage>
        <taxon>Bacteria</taxon>
        <taxon>Pseudomonadati</taxon>
        <taxon>Pseudomonadota</taxon>
        <taxon>Gammaproteobacteria</taxon>
        <taxon>Vibrionales</taxon>
        <taxon>Vibrionaceae</taxon>
        <taxon>Vibrio</taxon>
    </lineage>
</organism>
<comment type="caution">
    <text evidence="4">The sequence shown here is derived from an EMBL/GenBank/DDBJ whole genome shotgun (WGS) entry which is preliminary data.</text>
</comment>
<evidence type="ECO:0000313" key="3">
    <source>
        <dbReference type="EMBL" id="MDP2499901.1"/>
    </source>
</evidence>
<evidence type="ECO:0000313" key="5">
    <source>
        <dbReference type="Proteomes" id="UP000050463"/>
    </source>
</evidence>
<sequence length="408" mass="45341">MKKLPITLLSAAAVANVALAEDHISVHYLSYEEYDDRVSANDTMVSIEKSIGLDWTLNAEISYDSVSGASPAWGPTTPPASNADQVNRALKTQQAQNKTDEVIRAGYDPHRSGYEIQKVGLEDTRKSISLSATYRDTLRNEWTLGGNASQEEDYESLGINAKGLVYADSTKNRSYSLGGSALFDQTQAFGKYSLASSNSQSWEDIFTGSLEAGLSQTFTPNLYSIFTAYTGYRSGYLSNHYLTVLREVDINDDGKIDDDEVFLGQDSRPDTRLSGGINIQAFYSLSDSLKIRPRYKWFMDDWGVMSHQLGGKLSWRVSEWLTLAPGYFWYTQDAADFYRDPSSADPSFASSGYATSDLRLGNFTANAYELGASIKVHKKLRLNALAAYYEQSNGFEAQWWAVGATYEF</sequence>
<dbReference type="InterPro" id="IPR018247">
    <property type="entry name" value="EF_Hand_1_Ca_BS"/>
</dbReference>
<reference evidence="4 6" key="2">
    <citation type="submission" date="2017-11" db="EMBL/GenBank/DDBJ databases">
        <title>Population delineation of vibrios coincides with oyster pathogenicity.</title>
        <authorList>
            <person name="Bruto M."/>
            <person name="Labreuche Y."/>
            <person name="James A."/>
            <person name="Piel D."/>
            <person name="Chenivesse S."/>
            <person name="Petton B."/>
            <person name="Polz M.F."/>
            <person name="Le Roux F."/>
        </authorList>
    </citation>
    <scope>NUCLEOTIDE SEQUENCE [LARGE SCALE GENOMIC DNA]</scope>
    <source>
        <strain evidence="4 6">FF_144</strain>
    </source>
</reference>
<dbReference type="EMBL" id="PIFK01000005">
    <property type="protein sequence ID" value="PTP38938.1"/>
    <property type="molecule type" value="Genomic_DNA"/>
</dbReference>
<dbReference type="RefSeq" id="WP_004732807.1">
    <property type="nucleotide sequence ID" value="NZ_CAWNTD010000002.1"/>
</dbReference>
<proteinExistence type="predicted"/>
<dbReference type="EMBL" id="LIZK01000001">
    <property type="protein sequence ID" value="KPL96542.1"/>
    <property type="molecule type" value="Genomic_DNA"/>
</dbReference>
<feature type="signal peptide" evidence="1">
    <location>
        <begin position="1"/>
        <end position="20"/>
    </location>
</feature>
<dbReference type="Proteomes" id="UP001177935">
    <property type="component" value="Unassembled WGS sequence"/>
</dbReference>
<evidence type="ECO:0000256" key="1">
    <source>
        <dbReference type="SAM" id="SignalP"/>
    </source>
</evidence>
<dbReference type="Proteomes" id="UP000050463">
    <property type="component" value="Unassembled WGS sequence"/>
</dbReference>
<dbReference type="Proteomes" id="UP000244197">
    <property type="component" value="Unassembled WGS sequence"/>
</dbReference>
<evidence type="ECO:0000313" key="4">
    <source>
        <dbReference type="EMBL" id="PTP38938.1"/>
    </source>
</evidence>
<protein>
    <submittedName>
        <fullName evidence="4">DUF3570 domain-containing protein</fullName>
    </submittedName>
</protein>